<evidence type="ECO:0000256" key="2">
    <source>
        <dbReference type="ARBA" id="ARBA00022679"/>
    </source>
</evidence>
<keyword evidence="2" id="KW-0808">Transferase</keyword>
<name>A0ABV2AMP3_9EUKA</name>
<organism evidence="3 4">
    <name type="scientific">Bonamia ostreae</name>
    <dbReference type="NCBI Taxonomy" id="126728"/>
    <lineage>
        <taxon>Eukaryota</taxon>
        <taxon>Sar</taxon>
        <taxon>Rhizaria</taxon>
        <taxon>Endomyxa</taxon>
        <taxon>Ascetosporea</taxon>
        <taxon>Haplosporida</taxon>
        <taxon>Bonamia</taxon>
    </lineage>
</organism>
<evidence type="ECO:0008006" key="5">
    <source>
        <dbReference type="Google" id="ProtNLM"/>
    </source>
</evidence>
<dbReference type="Proteomes" id="UP001439008">
    <property type="component" value="Unassembled WGS sequence"/>
</dbReference>
<dbReference type="SUPFAM" id="SSF64005">
    <property type="entry name" value="Undecaprenyl diphosphate synthase"/>
    <property type="match status" value="1"/>
</dbReference>
<accession>A0ABV2AMP3</accession>
<evidence type="ECO:0000256" key="1">
    <source>
        <dbReference type="ARBA" id="ARBA00005432"/>
    </source>
</evidence>
<dbReference type="Pfam" id="PF01255">
    <property type="entry name" value="Prenyltransf"/>
    <property type="match status" value="1"/>
</dbReference>
<comment type="caution">
    <text evidence="3">The sequence shown here is derived from an EMBL/GenBank/DDBJ whole genome shotgun (WGS) entry which is preliminary data.</text>
</comment>
<reference evidence="3 4" key="1">
    <citation type="journal article" date="2024" name="BMC Biol.">
        <title>Comparative genomics of Ascetosporea gives new insight into the evolutionary basis for animal parasitism in Rhizaria.</title>
        <authorList>
            <person name="Hiltunen Thoren M."/>
            <person name="Onut-Brannstrom I."/>
            <person name="Alfjorden A."/>
            <person name="Peckova H."/>
            <person name="Swords F."/>
            <person name="Hooper C."/>
            <person name="Holzer A.S."/>
            <person name="Bass D."/>
            <person name="Burki F."/>
        </authorList>
    </citation>
    <scope>NUCLEOTIDE SEQUENCE [LARGE SCALE GENOMIC DNA]</scope>
    <source>
        <strain evidence="3">20-A016</strain>
    </source>
</reference>
<feature type="non-terminal residue" evidence="3">
    <location>
        <position position="150"/>
    </location>
</feature>
<dbReference type="PANTHER" id="PTHR10291">
    <property type="entry name" value="DEHYDRODOLICHYL DIPHOSPHATE SYNTHASE FAMILY MEMBER"/>
    <property type="match status" value="1"/>
</dbReference>
<dbReference type="PANTHER" id="PTHR10291:SF43">
    <property type="entry name" value="DEHYDRODOLICHYL DIPHOSPHATE SYNTHASE COMPLEX SUBUNIT DHDDS"/>
    <property type="match status" value="1"/>
</dbReference>
<dbReference type="InterPro" id="IPR001441">
    <property type="entry name" value="UPP_synth-like"/>
</dbReference>
<dbReference type="InterPro" id="IPR036424">
    <property type="entry name" value="UPP_synth-like_sf"/>
</dbReference>
<evidence type="ECO:0000313" key="4">
    <source>
        <dbReference type="Proteomes" id="UP001439008"/>
    </source>
</evidence>
<proteinExistence type="inferred from homology"/>
<protein>
    <recommendedName>
        <fullName evidence="5">Alkyl transferase</fullName>
    </recommendedName>
</protein>
<evidence type="ECO:0000313" key="3">
    <source>
        <dbReference type="EMBL" id="MES1920784.1"/>
    </source>
</evidence>
<comment type="similarity">
    <text evidence="1">Belongs to the UPP synthase family.</text>
</comment>
<gene>
    <name evidence="3" type="ORF">MHBO_002420</name>
</gene>
<keyword evidence="4" id="KW-1185">Reference proteome</keyword>
<dbReference type="Gene3D" id="3.40.1180.10">
    <property type="entry name" value="Decaprenyl diphosphate synthase-like"/>
    <property type="match status" value="2"/>
</dbReference>
<sequence>MSQLLLKTFLSLFSDFPDHIAFILDGNRRFALKNGMSKIDGHKKGFNNLINLEIDYLMKMLNDKIDLKGNFIWNDQSLAKNFNNKNAGIRFIGDFSKCPKNLQRKLKMANENCGKTKFDILLNVCFSYCSDDEATFASLKLKNGFFANRT</sequence>
<dbReference type="EMBL" id="JBDODL010000862">
    <property type="protein sequence ID" value="MES1920784.1"/>
    <property type="molecule type" value="Genomic_DNA"/>
</dbReference>